<name>A0ABQ4YBD9_9ASTR</name>
<organism evidence="1 2">
    <name type="scientific">Tanacetum coccineum</name>
    <dbReference type="NCBI Taxonomy" id="301880"/>
    <lineage>
        <taxon>Eukaryota</taxon>
        <taxon>Viridiplantae</taxon>
        <taxon>Streptophyta</taxon>
        <taxon>Embryophyta</taxon>
        <taxon>Tracheophyta</taxon>
        <taxon>Spermatophyta</taxon>
        <taxon>Magnoliopsida</taxon>
        <taxon>eudicotyledons</taxon>
        <taxon>Gunneridae</taxon>
        <taxon>Pentapetalae</taxon>
        <taxon>asterids</taxon>
        <taxon>campanulids</taxon>
        <taxon>Asterales</taxon>
        <taxon>Asteraceae</taxon>
        <taxon>Asteroideae</taxon>
        <taxon>Anthemideae</taxon>
        <taxon>Anthemidinae</taxon>
        <taxon>Tanacetum</taxon>
    </lineage>
</organism>
<proteinExistence type="predicted"/>
<reference evidence="1" key="2">
    <citation type="submission" date="2022-01" db="EMBL/GenBank/DDBJ databases">
        <authorList>
            <person name="Yamashiro T."/>
            <person name="Shiraishi A."/>
            <person name="Satake H."/>
            <person name="Nakayama K."/>
        </authorList>
    </citation>
    <scope>NUCLEOTIDE SEQUENCE</scope>
</reference>
<evidence type="ECO:0000313" key="2">
    <source>
        <dbReference type="Proteomes" id="UP001151760"/>
    </source>
</evidence>
<gene>
    <name evidence="1" type="ORF">Tco_0724900</name>
</gene>
<protein>
    <submittedName>
        <fullName evidence="1">Uncharacterized protein</fullName>
    </submittedName>
</protein>
<sequence length="158" mass="18485">MKETIEYQGKNVVGVFMNVPIFVEKFLVIIDFAIVEDMDAYRDKNMVYVIFRKPFCRVAYVEARRFDGFITISDGNDSVTYRMARSHPRFKHLSKAQCNKIRPLLQVSAHDKLEGNLHPYQMLKGFYKGILNLGPEYIKDEKMVEWLTRGHVSVPEMD</sequence>
<dbReference type="Proteomes" id="UP001151760">
    <property type="component" value="Unassembled WGS sequence"/>
</dbReference>
<evidence type="ECO:0000313" key="1">
    <source>
        <dbReference type="EMBL" id="GJS75019.1"/>
    </source>
</evidence>
<keyword evidence="2" id="KW-1185">Reference proteome</keyword>
<dbReference type="EMBL" id="BQNB010010273">
    <property type="protein sequence ID" value="GJS75019.1"/>
    <property type="molecule type" value="Genomic_DNA"/>
</dbReference>
<reference evidence="1" key="1">
    <citation type="journal article" date="2022" name="Int. J. Mol. Sci.">
        <title>Draft Genome of Tanacetum Coccineum: Genomic Comparison of Closely Related Tanacetum-Family Plants.</title>
        <authorList>
            <person name="Yamashiro T."/>
            <person name="Shiraishi A."/>
            <person name="Nakayama K."/>
            <person name="Satake H."/>
        </authorList>
    </citation>
    <scope>NUCLEOTIDE SEQUENCE</scope>
</reference>
<accession>A0ABQ4YBD9</accession>
<comment type="caution">
    <text evidence="1">The sequence shown here is derived from an EMBL/GenBank/DDBJ whole genome shotgun (WGS) entry which is preliminary data.</text>
</comment>